<feature type="region of interest" description="Disordered" evidence="1">
    <location>
        <begin position="615"/>
        <end position="740"/>
    </location>
</feature>
<protein>
    <submittedName>
        <fullName evidence="2">Uncharacterized protein</fullName>
    </submittedName>
</protein>
<evidence type="ECO:0000313" key="2">
    <source>
        <dbReference type="EMBL" id="OJT03889.1"/>
    </source>
</evidence>
<feature type="compositionally biased region" description="Polar residues" evidence="1">
    <location>
        <begin position="638"/>
        <end position="654"/>
    </location>
</feature>
<feature type="compositionally biased region" description="Low complexity" evidence="1">
    <location>
        <begin position="305"/>
        <end position="349"/>
    </location>
</feature>
<name>A0A1M2V8K7_TRAPU</name>
<evidence type="ECO:0000256" key="1">
    <source>
        <dbReference type="SAM" id="MobiDB-lite"/>
    </source>
</evidence>
<feature type="compositionally biased region" description="Polar residues" evidence="1">
    <location>
        <begin position="709"/>
        <end position="719"/>
    </location>
</feature>
<feature type="compositionally biased region" description="Low complexity" evidence="1">
    <location>
        <begin position="376"/>
        <end position="389"/>
    </location>
</feature>
<dbReference type="EMBL" id="MNAD01001130">
    <property type="protein sequence ID" value="OJT07735.1"/>
    <property type="molecule type" value="Genomic_DNA"/>
</dbReference>
<accession>A0A1M2V8K7</accession>
<proteinExistence type="predicted"/>
<dbReference type="EMBL" id="MNAD01001585">
    <property type="protein sequence ID" value="OJT03889.1"/>
    <property type="molecule type" value="Genomic_DNA"/>
</dbReference>
<feature type="compositionally biased region" description="Low complexity" evidence="1">
    <location>
        <begin position="720"/>
        <end position="729"/>
    </location>
</feature>
<feature type="compositionally biased region" description="Low complexity" evidence="1">
    <location>
        <begin position="566"/>
        <end position="585"/>
    </location>
</feature>
<feature type="region of interest" description="Disordered" evidence="1">
    <location>
        <begin position="305"/>
        <end position="410"/>
    </location>
</feature>
<evidence type="ECO:0000313" key="5">
    <source>
        <dbReference type="Proteomes" id="UP000184267"/>
    </source>
</evidence>
<evidence type="ECO:0000313" key="4">
    <source>
        <dbReference type="EMBL" id="OJT07735.1"/>
    </source>
</evidence>
<dbReference type="AlphaFoldDB" id="A0A1M2V8K7"/>
<dbReference type="Proteomes" id="UP000184267">
    <property type="component" value="Unassembled WGS sequence"/>
</dbReference>
<feature type="compositionally biased region" description="Polar residues" evidence="1">
    <location>
        <begin position="676"/>
        <end position="686"/>
    </location>
</feature>
<reference evidence="2 5" key="1">
    <citation type="submission" date="2016-10" db="EMBL/GenBank/DDBJ databases">
        <title>Genome sequence of the basidiomycete white-rot fungus Trametes pubescens.</title>
        <authorList>
            <person name="Makela M.R."/>
            <person name="Granchi Z."/>
            <person name="Peng M."/>
            <person name="De Vries R.P."/>
            <person name="Grigoriev I."/>
            <person name="Riley R."/>
            <person name="Hilden K."/>
        </authorList>
    </citation>
    <scope>NUCLEOTIDE SEQUENCE [LARGE SCALE GENOMIC DNA]</scope>
    <source>
        <strain evidence="2 5">FBCC735</strain>
    </source>
</reference>
<dbReference type="STRING" id="154538.A0A1M2V8K7"/>
<dbReference type="OrthoDB" id="2747971at2759"/>
<feature type="compositionally biased region" description="Low complexity" evidence="1">
    <location>
        <begin position="549"/>
        <end position="559"/>
    </location>
</feature>
<gene>
    <name evidence="4" type="ORF">TRAPUB_1379</name>
    <name evidence="3" type="ORF">TRAPUB_4237</name>
    <name evidence="2" type="ORF">TRAPUB_5434</name>
</gene>
<organism evidence="2 5">
    <name type="scientific">Trametes pubescens</name>
    <name type="common">White-rot fungus</name>
    <dbReference type="NCBI Taxonomy" id="154538"/>
    <lineage>
        <taxon>Eukaryota</taxon>
        <taxon>Fungi</taxon>
        <taxon>Dikarya</taxon>
        <taxon>Basidiomycota</taxon>
        <taxon>Agaricomycotina</taxon>
        <taxon>Agaricomycetes</taxon>
        <taxon>Polyporales</taxon>
        <taxon>Polyporaceae</taxon>
        <taxon>Trametes</taxon>
    </lineage>
</organism>
<comment type="caution">
    <text evidence="2">The sequence shown here is derived from an EMBL/GenBank/DDBJ whole genome shotgun (WGS) entry which is preliminary data.</text>
</comment>
<evidence type="ECO:0000313" key="3">
    <source>
        <dbReference type="EMBL" id="OJT04989.1"/>
    </source>
</evidence>
<keyword evidence="5" id="KW-1185">Reference proteome</keyword>
<sequence>MTSDYINTPQKLKYALQYWKNNNFHDTYINLQEALDKLNTKESLVDAHMDFSGRWMLRHSKYKEGNQEAIFYTAAVWMWNSDLETGNFVPPGATALGKVSESRLQDKPTSLCQITYAVDTTRDKTLYVAQRTLEKFMATQPGFNKGNKHRRQWQLGDGPFDTTYLFSASIFLRRAVAKHRERPPPYTLHPWIAQAMAEPNGQFFPNPDLPLFFEAAHGELFKIADCVPAAIQNGDLVWISFTVEFIIGGKAWNPNFVPVDIVRVGTVASHLVGTAVDKVPASAGSSAPQPSRTYLQPGQKFTMDMDFPMFDSDSAPSSPVASGSRTSSSLASEPHSSASAAPDAPAHPSTSPPSAPFEVTVVPPIGSPEPTATGSTTPAVAARANTAPASGSLVHDAPIAKPQSHAPTSADVITPGVPEVRSHRSLAVTSVDVSPGLEVASDARPVINIPSSTRLPVPSATSDNPAPAVPCHVAAPPAGVALPPTALMTTASALLVSLNINPLTSSTLAANTGVANTSSAVASRPHAHGSTRQLPRSTSETQRPLRLQTAPTAGATTGTELQDIQTLGSSDTLSSDTLSSDTFSSGAEPLVTRATAEDAHDTTFRIRSAWREESSPIEYLPESPCAGRGQDELPPTAPTQGTEVRSGASPNKDTSLMEITVTTPSRQVVLRVPTGDATTPPSTNTRPAEPLPPKRKRVRTGVESRSKRVATSTGNAPGASSSSRVLRSRATPAPKGEGNA</sequence>
<dbReference type="EMBL" id="MNAD01001499">
    <property type="protein sequence ID" value="OJT04989.1"/>
    <property type="molecule type" value="Genomic_DNA"/>
</dbReference>
<feature type="region of interest" description="Disordered" evidence="1">
    <location>
        <begin position="517"/>
        <end position="598"/>
    </location>
</feature>
<feature type="compositionally biased region" description="Polar residues" evidence="1">
    <location>
        <begin position="530"/>
        <end position="542"/>
    </location>
</feature>